<feature type="region of interest" description="Disordered" evidence="2">
    <location>
        <begin position="655"/>
        <end position="694"/>
    </location>
</feature>
<evidence type="ECO:0000256" key="1">
    <source>
        <dbReference type="SAM" id="Coils"/>
    </source>
</evidence>
<name>A0AAD5UN01_9FUNG</name>
<feature type="region of interest" description="Disordered" evidence="2">
    <location>
        <begin position="475"/>
        <end position="501"/>
    </location>
</feature>
<dbReference type="InterPro" id="IPR016137">
    <property type="entry name" value="RGS"/>
</dbReference>
<dbReference type="InterPro" id="IPR036305">
    <property type="entry name" value="RGS_sf"/>
</dbReference>
<protein>
    <recommendedName>
        <fullName evidence="3">RGS domain-containing protein</fullName>
    </recommendedName>
</protein>
<feature type="coiled-coil region" evidence="1">
    <location>
        <begin position="698"/>
        <end position="732"/>
    </location>
</feature>
<dbReference type="AlphaFoldDB" id="A0AAD5UN01"/>
<dbReference type="PANTHER" id="PTHR10845:SF192">
    <property type="entry name" value="DOUBLE HIT, ISOFORM B"/>
    <property type="match status" value="1"/>
</dbReference>
<feature type="region of interest" description="Disordered" evidence="2">
    <location>
        <begin position="419"/>
        <end position="456"/>
    </location>
</feature>
<dbReference type="CDD" id="cd07440">
    <property type="entry name" value="RGS"/>
    <property type="match status" value="1"/>
</dbReference>
<dbReference type="SUPFAM" id="SSF48097">
    <property type="entry name" value="Regulator of G-protein signaling, RGS"/>
    <property type="match status" value="1"/>
</dbReference>
<dbReference type="Proteomes" id="UP001210925">
    <property type="component" value="Unassembled WGS sequence"/>
</dbReference>
<evidence type="ECO:0000313" key="4">
    <source>
        <dbReference type="EMBL" id="KAJ3262580.1"/>
    </source>
</evidence>
<accession>A0AAD5UN01</accession>
<reference evidence="4" key="1">
    <citation type="submission" date="2020-05" db="EMBL/GenBank/DDBJ databases">
        <title>Phylogenomic resolution of chytrid fungi.</title>
        <authorList>
            <person name="Stajich J.E."/>
            <person name="Amses K."/>
            <person name="Simmons R."/>
            <person name="Seto K."/>
            <person name="Myers J."/>
            <person name="Bonds A."/>
            <person name="Quandt C.A."/>
            <person name="Barry K."/>
            <person name="Liu P."/>
            <person name="Grigoriev I."/>
            <person name="Longcore J.E."/>
            <person name="James T.Y."/>
        </authorList>
    </citation>
    <scope>NUCLEOTIDE SEQUENCE</scope>
    <source>
        <strain evidence="4">PLAUS21</strain>
    </source>
</reference>
<proteinExistence type="predicted"/>
<dbReference type="InterPro" id="IPR044926">
    <property type="entry name" value="RGS_subdomain_2"/>
</dbReference>
<evidence type="ECO:0000259" key="3">
    <source>
        <dbReference type="PROSITE" id="PS50132"/>
    </source>
</evidence>
<evidence type="ECO:0000256" key="2">
    <source>
        <dbReference type="SAM" id="MobiDB-lite"/>
    </source>
</evidence>
<feature type="compositionally biased region" description="Acidic residues" evidence="2">
    <location>
        <begin position="664"/>
        <end position="673"/>
    </location>
</feature>
<gene>
    <name evidence="4" type="ORF">HK103_000109</name>
</gene>
<sequence length="771" mass="88597">MSLQRHSSKRRKSVALRVSQHINDFLRIHVRLSDGNEFPIMVDRNMTVEYIAKQIEAEYTCRYLLDEKRNTSDKMKSMTDLLQEENFENKMLTIFQLYDSSNLPISFSEKVGNVIVFDDYVYPIMSDEGSLGVILDECQTAELTTVREEMGSVFLTEACSTVLIADSTIDMRLMTTLHNIIAIQFFNEFCLQEYAVENVLFWIEVEIFKTISQEDYRKLFARHIYLNYLKPGSPLCINISAELRDEISQEELENNPQRDLFDEIQNVVYILIKQHAYVRYEASATFKKFLLFKETDRYSYTQGKTVWDFDEMMILKGQKIITDKIEILELIEDPNSEEAKRALNLFADGQYPSISSALFRQRVLSTIISHYLPIVSPVILGYFDADSRQEWAQKHKKLHKQKKLTKFFGDRPGTEIMQSQVAGDTRRVSIPYEEDEVNQRESRESESVKSSMDDADKRKKVDKLTGFFGDQLPKRQMKSQNLVEETQLSSALSTSEMKSEPSIGVPDVLIDTINELKPEEKSALTKRAKKLLMMLGENLDQKNLSEAIPTKPVGKFNEADFDSSEFEEIQKAEDLIDPLDSSLPEGIDGKLTQKQRLDKLSHFLGHRIAETEVISQSAPQQTARPLTTGEKKLYQKKAGKLERLLGSTVPAENIVNYGTKSDDNLGDDDEQDLADEKRADNNSPDSLTSDEDDRKMKLNKLRKLRKMFGIEINSLQNEQEISEGAIKEIEESINSQVKDPEYRALLYADLDTLKLQHKKTVMTSREAIQDS</sequence>
<dbReference type="PANTHER" id="PTHR10845">
    <property type="entry name" value="REGULATOR OF G PROTEIN SIGNALING"/>
    <property type="match status" value="1"/>
</dbReference>
<dbReference type="Pfam" id="PF00615">
    <property type="entry name" value="RGS"/>
    <property type="match status" value="1"/>
</dbReference>
<dbReference type="EMBL" id="JADGKB010000001">
    <property type="protein sequence ID" value="KAJ3262580.1"/>
    <property type="molecule type" value="Genomic_DNA"/>
</dbReference>
<dbReference type="PRINTS" id="PR01301">
    <property type="entry name" value="RGSPROTEIN"/>
</dbReference>
<keyword evidence="1" id="KW-0175">Coiled coil</keyword>
<feature type="compositionally biased region" description="Polar residues" evidence="2">
    <location>
        <begin position="478"/>
        <end position="496"/>
    </location>
</feature>
<comment type="caution">
    <text evidence="4">The sequence shown here is derived from an EMBL/GenBank/DDBJ whole genome shotgun (WGS) entry which is preliminary data.</text>
</comment>
<evidence type="ECO:0000313" key="5">
    <source>
        <dbReference type="Proteomes" id="UP001210925"/>
    </source>
</evidence>
<keyword evidence="5" id="KW-1185">Reference proteome</keyword>
<dbReference type="SMART" id="SM00315">
    <property type="entry name" value="RGS"/>
    <property type="match status" value="1"/>
</dbReference>
<feature type="compositionally biased region" description="Basic and acidic residues" evidence="2">
    <location>
        <begin position="437"/>
        <end position="456"/>
    </location>
</feature>
<feature type="domain" description="RGS" evidence="3">
    <location>
        <begin position="172"/>
        <end position="290"/>
    </location>
</feature>
<organism evidence="4 5">
    <name type="scientific">Boothiomyces macroporosus</name>
    <dbReference type="NCBI Taxonomy" id="261099"/>
    <lineage>
        <taxon>Eukaryota</taxon>
        <taxon>Fungi</taxon>
        <taxon>Fungi incertae sedis</taxon>
        <taxon>Chytridiomycota</taxon>
        <taxon>Chytridiomycota incertae sedis</taxon>
        <taxon>Chytridiomycetes</taxon>
        <taxon>Rhizophydiales</taxon>
        <taxon>Terramycetaceae</taxon>
        <taxon>Boothiomyces</taxon>
    </lineage>
</organism>
<dbReference type="Gene3D" id="1.10.167.10">
    <property type="entry name" value="Regulator of G-protein Signalling 4, domain 2"/>
    <property type="match status" value="1"/>
</dbReference>
<dbReference type="PROSITE" id="PS50132">
    <property type="entry name" value="RGS"/>
    <property type="match status" value="1"/>
</dbReference>